<protein>
    <submittedName>
        <fullName evidence="2">Uncharacterized protein</fullName>
    </submittedName>
</protein>
<accession>A0ABR2ZUK4</accession>
<name>A0ABR2ZUK4_9AGAR</name>
<gene>
    <name evidence="2" type="ORF">AAF712_008183</name>
</gene>
<organism evidence="2 3">
    <name type="scientific">Marasmius tenuissimus</name>
    <dbReference type="NCBI Taxonomy" id="585030"/>
    <lineage>
        <taxon>Eukaryota</taxon>
        <taxon>Fungi</taxon>
        <taxon>Dikarya</taxon>
        <taxon>Basidiomycota</taxon>
        <taxon>Agaricomycotina</taxon>
        <taxon>Agaricomycetes</taxon>
        <taxon>Agaricomycetidae</taxon>
        <taxon>Agaricales</taxon>
        <taxon>Marasmiineae</taxon>
        <taxon>Marasmiaceae</taxon>
        <taxon>Marasmius</taxon>
    </lineage>
</organism>
<reference evidence="2 3" key="1">
    <citation type="submission" date="2024-05" db="EMBL/GenBank/DDBJ databases">
        <title>A draft genome resource for the thread blight pathogen Marasmius tenuissimus strain MS-2.</title>
        <authorList>
            <person name="Yulfo-Soto G.E."/>
            <person name="Baruah I.K."/>
            <person name="Amoako-Attah I."/>
            <person name="Bukari Y."/>
            <person name="Meinhardt L.W."/>
            <person name="Bailey B.A."/>
            <person name="Cohen S.P."/>
        </authorList>
    </citation>
    <scope>NUCLEOTIDE SEQUENCE [LARGE SCALE GENOMIC DNA]</scope>
    <source>
        <strain evidence="2 3">MS-2</strain>
    </source>
</reference>
<feature type="chain" id="PRO_5045090627" evidence="1">
    <location>
        <begin position="19"/>
        <end position="313"/>
    </location>
</feature>
<evidence type="ECO:0000256" key="1">
    <source>
        <dbReference type="SAM" id="SignalP"/>
    </source>
</evidence>
<sequence>MLDAYNVVVHILLVLVNMVPIDSPSRVQQLIECEIIKSPYYAADPYYALSKFNKIVLQNTFTDLASDFLDRISIFLVYDSVLRAYIRSARNLHGPYPRNLRSGNEQSEKLIQSWKNILEKEHELCSLRLVLKERGMCDSKKCPNSYINSAPTSPSIRYLRCTGCSEDWERGHREDCQQRARSNMEGTPDVCERDRKLFELLINGYTNAHSRILTAKMSGDALTQASLRGLGSSRHPILRLKFDGPQIPPPENAEILTTLRGDFPWHYSQFLADLKEKWEGSGLGVVFVWGDFPLNGRGAAYPLVVPIRFPLGI</sequence>
<proteinExistence type="predicted"/>
<comment type="caution">
    <text evidence="2">The sequence shown here is derived from an EMBL/GenBank/DDBJ whole genome shotgun (WGS) entry which is preliminary data.</text>
</comment>
<dbReference type="Proteomes" id="UP001437256">
    <property type="component" value="Unassembled WGS sequence"/>
</dbReference>
<evidence type="ECO:0000313" key="3">
    <source>
        <dbReference type="Proteomes" id="UP001437256"/>
    </source>
</evidence>
<evidence type="ECO:0000313" key="2">
    <source>
        <dbReference type="EMBL" id="KAL0064786.1"/>
    </source>
</evidence>
<keyword evidence="1" id="KW-0732">Signal</keyword>
<keyword evidence="3" id="KW-1185">Reference proteome</keyword>
<feature type="signal peptide" evidence="1">
    <location>
        <begin position="1"/>
        <end position="18"/>
    </location>
</feature>
<dbReference type="EMBL" id="JBBXMP010000056">
    <property type="protein sequence ID" value="KAL0064786.1"/>
    <property type="molecule type" value="Genomic_DNA"/>
</dbReference>